<organism evidence="1">
    <name type="scientific">uncultured Sulfurovum sp</name>
    <dbReference type="NCBI Taxonomy" id="269237"/>
    <lineage>
        <taxon>Bacteria</taxon>
        <taxon>Pseudomonadati</taxon>
        <taxon>Campylobacterota</taxon>
        <taxon>Epsilonproteobacteria</taxon>
        <taxon>Campylobacterales</taxon>
        <taxon>Sulfurovaceae</taxon>
        <taxon>Sulfurovum</taxon>
        <taxon>environmental samples</taxon>
    </lineage>
</organism>
<dbReference type="EMBL" id="CACVAS010000170">
    <property type="protein sequence ID" value="CAA6828593.1"/>
    <property type="molecule type" value="Genomic_DNA"/>
</dbReference>
<sequence>MYTVQMEKECACFSKSEYTNNNTFETQQDAYAYANVLAELMNEEFCGKHTFYSQIAEGNNFVIRVAINATFVSGCSTGVSCDVGCESTDDWTLEATENVKDESCGTGCGCA</sequence>
<name>A0A6S6ULG2_9BACT</name>
<gene>
    <name evidence="1" type="ORF">HELGO_WM2050</name>
</gene>
<protein>
    <submittedName>
        <fullName evidence="1">Uncharacterized protein</fullName>
    </submittedName>
</protein>
<accession>A0A6S6ULG2</accession>
<proteinExistence type="predicted"/>
<reference evidence="1" key="1">
    <citation type="submission" date="2020-01" db="EMBL/GenBank/DDBJ databases">
        <authorList>
            <person name="Meier V. D."/>
            <person name="Meier V D."/>
        </authorList>
    </citation>
    <scope>NUCLEOTIDE SEQUENCE</scope>
    <source>
        <strain evidence="1">HLG_WM_MAG_01</strain>
    </source>
</reference>
<dbReference type="AlphaFoldDB" id="A0A6S6ULG2"/>
<evidence type="ECO:0000313" key="1">
    <source>
        <dbReference type="EMBL" id="CAA6828593.1"/>
    </source>
</evidence>